<gene>
    <name evidence="1" type="ORF">OG327_10710</name>
</gene>
<protein>
    <recommendedName>
        <fullName evidence="2">Antitoxin VbhA domain-containing protein</fullName>
    </recommendedName>
</protein>
<proteinExistence type="predicted"/>
<name>A0AAU2JQF8_9ACTN</name>
<organism evidence="1">
    <name type="scientific">Streptomyces sp. NBC_00049</name>
    <dbReference type="NCBI Taxonomy" id="2903617"/>
    <lineage>
        <taxon>Bacteria</taxon>
        <taxon>Bacillati</taxon>
        <taxon>Actinomycetota</taxon>
        <taxon>Actinomycetes</taxon>
        <taxon>Kitasatosporales</taxon>
        <taxon>Streptomycetaceae</taxon>
        <taxon>Streptomyces</taxon>
    </lineage>
</organism>
<sequence>MTDKPSLRDYIDRYAAGEIPRAEALATIAAWDFDEEWFDPAHTAPTHQDNTLAVINQGRGLGKLTAEDIDVIRERLKQRGF</sequence>
<dbReference type="EMBL" id="CP108264">
    <property type="protein sequence ID" value="WTU73769.1"/>
    <property type="molecule type" value="Genomic_DNA"/>
</dbReference>
<evidence type="ECO:0008006" key="2">
    <source>
        <dbReference type="Google" id="ProtNLM"/>
    </source>
</evidence>
<dbReference type="AlphaFoldDB" id="A0AAU2JQF8"/>
<evidence type="ECO:0000313" key="1">
    <source>
        <dbReference type="EMBL" id="WTU73769.1"/>
    </source>
</evidence>
<reference evidence="1" key="1">
    <citation type="submission" date="2022-10" db="EMBL/GenBank/DDBJ databases">
        <title>The complete genomes of actinobacterial strains from the NBC collection.</title>
        <authorList>
            <person name="Joergensen T.S."/>
            <person name="Alvarez Arevalo M."/>
            <person name="Sterndorff E.B."/>
            <person name="Faurdal D."/>
            <person name="Vuksanovic O."/>
            <person name="Mourched A.-S."/>
            <person name="Charusanti P."/>
            <person name="Shaw S."/>
            <person name="Blin K."/>
            <person name="Weber T."/>
        </authorList>
    </citation>
    <scope>NUCLEOTIDE SEQUENCE</scope>
    <source>
        <strain evidence="1">NBC_00049</strain>
    </source>
</reference>
<accession>A0AAU2JQF8</accession>